<dbReference type="PANTHER" id="PTHR43585">
    <property type="entry name" value="FUMIPYRROLE BIOSYNTHESIS PROTEIN C"/>
    <property type="match status" value="1"/>
</dbReference>
<evidence type="ECO:0000256" key="3">
    <source>
        <dbReference type="ARBA" id="ARBA00022840"/>
    </source>
</evidence>
<dbReference type="AlphaFoldDB" id="D5EHL8"/>
<dbReference type="eggNOG" id="COG3919">
    <property type="taxonomic scope" value="Bacteria"/>
</dbReference>
<dbReference type="HOGENOM" id="CLU_691914_0_0_0"/>
<name>D5EHL8_CORAD</name>
<dbReference type="PROSITE" id="PS50975">
    <property type="entry name" value="ATP_GRASP"/>
    <property type="match status" value="1"/>
</dbReference>
<reference evidence="6 7" key="1">
    <citation type="journal article" date="2010" name="Stand. Genomic Sci.">
        <title>Complete genome sequence of Coraliomargarita akajimensis type strain (04OKA010-24).</title>
        <authorList>
            <person name="Mavromatis K."/>
            <person name="Abt B."/>
            <person name="Brambilla E."/>
            <person name="Lapidus A."/>
            <person name="Copeland A."/>
            <person name="Deshpande S."/>
            <person name="Nolan M."/>
            <person name="Lucas S."/>
            <person name="Tice H."/>
            <person name="Cheng J.F."/>
            <person name="Han C."/>
            <person name="Detter J.C."/>
            <person name="Woyke T."/>
            <person name="Goodwin L."/>
            <person name="Pitluck S."/>
            <person name="Held B."/>
            <person name="Brettin T."/>
            <person name="Tapia R."/>
            <person name="Ivanova N."/>
            <person name="Mikhailova N."/>
            <person name="Pati A."/>
            <person name="Liolios K."/>
            <person name="Chen A."/>
            <person name="Palaniappan K."/>
            <person name="Land M."/>
            <person name="Hauser L."/>
            <person name="Chang Y.J."/>
            <person name="Jeffries C.D."/>
            <person name="Rohde M."/>
            <person name="Goker M."/>
            <person name="Bristow J."/>
            <person name="Eisen J.A."/>
            <person name="Markowitz V."/>
            <person name="Hugenholtz P."/>
            <person name="Klenk H.P."/>
            <person name="Kyrpides N.C."/>
        </authorList>
    </citation>
    <scope>NUCLEOTIDE SEQUENCE [LARGE SCALE GENOMIC DNA]</scope>
    <source>
        <strain evidence="7">DSM 45221 / IAM 15411 / JCM 23193 / KCTC 12865</strain>
    </source>
</reference>
<dbReference type="Proteomes" id="UP000000925">
    <property type="component" value="Chromosome"/>
</dbReference>
<accession>D5EHL8</accession>
<evidence type="ECO:0000256" key="1">
    <source>
        <dbReference type="ARBA" id="ARBA00022598"/>
    </source>
</evidence>
<dbReference type="InterPro" id="IPR013815">
    <property type="entry name" value="ATP_grasp_subdomain_1"/>
</dbReference>
<dbReference type="Gene3D" id="3.30.1490.20">
    <property type="entry name" value="ATP-grasp fold, A domain"/>
    <property type="match status" value="1"/>
</dbReference>
<dbReference type="STRING" id="583355.Caka_1037"/>
<dbReference type="KEGG" id="caa:Caka_1037"/>
<dbReference type="GO" id="GO:0046872">
    <property type="term" value="F:metal ion binding"/>
    <property type="evidence" value="ECO:0007669"/>
    <property type="project" value="InterPro"/>
</dbReference>
<feature type="domain" description="ATP-grasp" evidence="5">
    <location>
        <begin position="117"/>
        <end position="302"/>
    </location>
</feature>
<evidence type="ECO:0000313" key="7">
    <source>
        <dbReference type="Proteomes" id="UP000000925"/>
    </source>
</evidence>
<keyword evidence="7" id="KW-1185">Reference proteome</keyword>
<dbReference type="OrthoDB" id="9803907at2"/>
<evidence type="ECO:0000313" key="6">
    <source>
        <dbReference type="EMBL" id="ADE54059.1"/>
    </source>
</evidence>
<evidence type="ECO:0000259" key="5">
    <source>
        <dbReference type="PROSITE" id="PS50975"/>
    </source>
</evidence>
<dbReference type="Pfam" id="PF15632">
    <property type="entry name" value="ATPgrasp_Ter"/>
    <property type="match status" value="1"/>
</dbReference>
<dbReference type="GO" id="GO:0005524">
    <property type="term" value="F:ATP binding"/>
    <property type="evidence" value="ECO:0007669"/>
    <property type="project" value="UniProtKB-UniRule"/>
</dbReference>
<dbReference type="PANTHER" id="PTHR43585:SF2">
    <property type="entry name" value="ATP-GRASP ENZYME FSQD"/>
    <property type="match status" value="1"/>
</dbReference>
<dbReference type="Gene3D" id="3.30.470.20">
    <property type="entry name" value="ATP-grasp fold, B domain"/>
    <property type="match status" value="1"/>
</dbReference>
<dbReference type="EMBL" id="CP001998">
    <property type="protein sequence ID" value="ADE54059.1"/>
    <property type="molecule type" value="Genomic_DNA"/>
</dbReference>
<keyword evidence="3 4" id="KW-0067">ATP-binding</keyword>
<dbReference type="InterPro" id="IPR052032">
    <property type="entry name" value="ATP-dep_AA_Ligase"/>
</dbReference>
<dbReference type="SUPFAM" id="SSF56059">
    <property type="entry name" value="Glutathione synthetase ATP-binding domain-like"/>
    <property type="match status" value="1"/>
</dbReference>
<proteinExistence type="predicted"/>
<dbReference type="GO" id="GO:0016874">
    <property type="term" value="F:ligase activity"/>
    <property type="evidence" value="ECO:0007669"/>
    <property type="project" value="UniProtKB-KW"/>
</dbReference>
<evidence type="ECO:0000256" key="4">
    <source>
        <dbReference type="PROSITE-ProRule" id="PRU00409"/>
    </source>
</evidence>
<protein>
    <recommendedName>
        <fullName evidence="5">ATP-grasp domain-containing protein</fullName>
    </recommendedName>
</protein>
<sequence length="372" mass="42397">MTTVLLLEGRPRMAQHVLNCLSEAGGYRVHMVSRHSKSYMRLSRRLESYRYAVDEGAFLDAIESLLQAEQIDVLLPIFDTDIEFVMKHRDRLERLTTLAVMPELRSYSIAENKSLMSSYAEAHRVNAPKTLRVEDADSFMRAARDFDFPALLKIAEGCGGSGIYRLLSYSELEAMVKANPDMLEPGRYILQSYVDGWDIDVNVLCREGRCLALSVQKALVPASGYAMAEAIEFVEDPEAEAFVRDLFAELNWSGVAHIDLRFDVQEQNYKLIEVNPRIWGTIYGSVLGAGINFPDLLIQLSCGREIEDHLPRSGYFVFLEFFLKSKLKNVAYPNRMKPVLKNTDFKWFLRDPIPQLVQQVQACRARLSKCFA</sequence>
<dbReference type="InterPro" id="IPR011761">
    <property type="entry name" value="ATP-grasp"/>
</dbReference>
<keyword evidence="2 4" id="KW-0547">Nucleotide-binding</keyword>
<keyword evidence="1" id="KW-0436">Ligase</keyword>
<dbReference type="RefSeq" id="WP_013042781.1">
    <property type="nucleotide sequence ID" value="NC_014008.1"/>
</dbReference>
<dbReference type="Gene3D" id="3.40.50.20">
    <property type="match status" value="1"/>
</dbReference>
<evidence type="ECO:0000256" key="2">
    <source>
        <dbReference type="ARBA" id="ARBA00022741"/>
    </source>
</evidence>
<organism evidence="6 7">
    <name type="scientific">Coraliomargarita akajimensis (strain DSM 45221 / IAM 15411 / JCM 23193 / KCTC 12865 / 04OKA010-24)</name>
    <dbReference type="NCBI Taxonomy" id="583355"/>
    <lineage>
        <taxon>Bacteria</taxon>
        <taxon>Pseudomonadati</taxon>
        <taxon>Verrucomicrobiota</taxon>
        <taxon>Opitutia</taxon>
        <taxon>Puniceicoccales</taxon>
        <taxon>Coraliomargaritaceae</taxon>
        <taxon>Coraliomargarita</taxon>
    </lineage>
</organism>
<gene>
    <name evidence="6" type="ordered locus">Caka_1037</name>
</gene>